<reference evidence="3" key="1">
    <citation type="journal article" date="2023" name="Proc. Natl. Acad. Sci. U.S.A.">
        <title>Genomic and structural basis for evolution of tropane alkaloid biosynthesis.</title>
        <authorList>
            <person name="Wanga Y.-J."/>
            <person name="Taina T."/>
            <person name="Yua J.-Y."/>
            <person name="Lia J."/>
            <person name="Xua B."/>
            <person name="Chenc J."/>
            <person name="D'Auriad J.C."/>
            <person name="Huanga J.-P."/>
            <person name="Huanga S.-X."/>
        </authorList>
    </citation>
    <scope>NUCLEOTIDE SEQUENCE [LARGE SCALE GENOMIC DNA]</scope>
    <source>
        <strain evidence="3">cv. KIB-2019</strain>
    </source>
</reference>
<dbReference type="Proteomes" id="UP001152561">
    <property type="component" value="Unassembled WGS sequence"/>
</dbReference>
<accession>A0A9Q1LBC9</accession>
<protein>
    <recommendedName>
        <fullName evidence="4">Secreted protein</fullName>
    </recommendedName>
</protein>
<gene>
    <name evidence="2" type="ORF">K7X08_012274</name>
</gene>
<comment type="caution">
    <text evidence="2">The sequence shown here is derived from an EMBL/GenBank/DDBJ whole genome shotgun (WGS) entry which is preliminary data.</text>
</comment>
<organism evidence="2 3">
    <name type="scientific">Anisodus acutangulus</name>
    <dbReference type="NCBI Taxonomy" id="402998"/>
    <lineage>
        <taxon>Eukaryota</taxon>
        <taxon>Viridiplantae</taxon>
        <taxon>Streptophyta</taxon>
        <taxon>Embryophyta</taxon>
        <taxon>Tracheophyta</taxon>
        <taxon>Spermatophyta</taxon>
        <taxon>Magnoliopsida</taxon>
        <taxon>eudicotyledons</taxon>
        <taxon>Gunneridae</taxon>
        <taxon>Pentapetalae</taxon>
        <taxon>asterids</taxon>
        <taxon>lamiids</taxon>
        <taxon>Solanales</taxon>
        <taxon>Solanaceae</taxon>
        <taxon>Solanoideae</taxon>
        <taxon>Hyoscyameae</taxon>
        <taxon>Anisodus</taxon>
    </lineage>
</organism>
<feature type="signal peptide" evidence="1">
    <location>
        <begin position="1"/>
        <end position="18"/>
    </location>
</feature>
<proteinExistence type="predicted"/>
<dbReference type="EMBL" id="JAJAGQ010000020">
    <property type="protein sequence ID" value="KAJ8532351.1"/>
    <property type="molecule type" value="Genomic_DNA"/>
</dbReference>
<keyword evidence="1" id="KW-0732">Signal</keyword>
<sequence length="76" mass="8776">MQAIGVLVWFAFWFFCIASVSLRSHRMAHRVLVELFVPLLYMLYGNWKNGCKVGKASCENHHMVNSKNPLLSVHEI</sequence>
<feature type="chain" id="PRO_5040300751" description="Secreted protein" evidence="1">
    <location>
        <begin position="19"/>
        <end position="76"/>
    </location>
</feature>
<evidence type="ECO:0000313" key="3">
    <source>
        <dbReference type="Proteomes" id="UP001152561"/>
    </source>
</evidence>
<name>A0A9Q1LBC9_9SOLA</name>
<dbReference type="AlphaFoldDB" id="A0A9Q1LBC9"/>
<evidence type="ECO:0008006" key="4">
    <source>
        <dbReference type="Google" id="ProtNLM"/>
    </source>
</evidence>
<keyword evidence="3" id="KW-1185">Reference proteome</keyword>
<evidence type="ECO:0000256" key="1">
    <source>
        <dbReference type="SAM" id="SignalP"/>
    </source>
</evidence>
<evidence type="ECO:0000313" key="2">
    <source>
        <dbReference type="EMBL" id="KAJ8532351.1"/>
    </source>
</evidence>